<comment type="caution">
    <text evidence="1">The sequence shown here is derived from an EMBL/GenBank/DDBJ whole genome shotgun (WGS) entry which is preliminary data.</text>
</comment>
<evidence type="ECO:0000313" key="1">
    <source>
        <dbReference type="EMBL" id="KAK2187811.1"/>
    </source>
</evidence>
<keyword evidence="2" id="KW-1185">Reference proteome</keyword>
<gene>
    <name evidence="1" type="ORF">NP493_153g00000</name>
</gene>
<dbReference type="Proteomes" id="UP001209878">
    <property type="component" value="Unassembled WGS sequence"/>
</dbReference>
<name>A0AAD9P4E2_RIDPI</name>
<dbReference type="AlphaFoldDB" id="A0AAD9P4E2"/>
<proteinExistence type="predicted"/>
<dbReference type="EMBL" id="JAODUO010000153">
    <property type="protein sequence ID" value="KAK2187811.1"/>
    <property type="molecule type" value="Genomic_DNA"/>
</dbReference>
<sequence length="130" mass="14384">MFDCMAVDSFFGTTISYLTTMLPELKVTPSTSYFPGPSVTSSTRFNSSTTVVFNSLYFSEDLSVRSYENALSSSFTETVRRALSESGNVSKKPVIQLFPVKLPTHLHVLFFPVSVHVPPFLHGDVRHSGP</sequence>
<organism evidence="1 2">
    <name type="scientific">Ridgeia piscesae</name>
    <name type="common">Tubeworm</name>
    <dbReference type="NCBI Taxonomy" id="27915"/>
    <lineage>
        <taxon>Eukaryota</taxon>
        <taxon>Metazoa</taxon>
        <taxon>Spiralia</taxon>
        <taxon>Lophotrochozoa</taxon>
        <taxon>Annelida</taxon>
        <taxon>Polychaeta</taxon>
        <taxon>Sedentaria</taxon>
        <taxon>Canalipalpata</taxon>
        <taxon>Sabellida</taxon>
        <taxon>Siboglinidae</taxon>
        <taxon>Ridgeia</taxon>
    </lineage>
</organism>
<evidence type="ECO:0000313" key="2">
    <source>
        <dbReference type="Proteomes" id="UP001209878"/>
    </source>
</evidence>
<protein>
    <submittedName>
        <fullName evidence="1">Uncharacterized protein</fullName>
    </submittedName>
</protein>
<accession>A0AAD9P4E2</accession>
<reference evidence="1" key="1">
    <citation type="journal article" date="2023" name="Mol. Biol. Evol.">
        <title>Third-Generation Sequencing Reveals the Adaptive Role of the Epigenome in Three Deep-Sea Polychaetes.</title>
        <authorList>
            <person name="Perez M."/>
            <person name="Aroh O."/>
            <person name="Sun Y."/>
            <person name="Lan Y."/>
            <person name="Juniper S.K."/>
            <person name="Young C.R."/>
            <person name="Angers B."/>
            <person name="Qian P.Y."/>
        </authorList>
    </citation>
    <scope>NUCLEOTIDE SEQUENCE</scope>
    <source>
        <strain evidence="1">R07B-5</strain>
    </source>
</reference>